<accession>A0A814S920</accession>
<gene>
    <name evidence="1" type="ORF">RFH988_LOCUS21535</name>
</gene>
<name>A0A814S920_9BILA</name>
<organism evidence="1 2">
    <name type="scientific">Rotaria sordida</name>
    <dbReference type="NCBI Taxonomy" id="392033"/>
    <lineage>
        <taxon>Eukaryota</taxon>
        <taxon>Metazoa</taxon>
        <taxon>Spiralia</taxon>
        <taxon>Gnathifera</taxon>
        <taxon>Rotifera</taxon>
        <taxon>Eurotatoria</taxon>
        <taxon>Bdelloidea</taxon>
        <taxon>Philodinida</taxon>
        <taxon>Philodinidae</taxon>
        <taxon>Rotaria</taxon>
    </lineage>
</organism>
<dbReference type="Proteomes" id="UP000663882">
    <property type="component" value="Unassembled WGS sequence"/>
</dbReference>
<comment type="caution">
    <text evidence="1">The sequence shown here is derived from an EMBL/GenBank/DDBJ whole genome shotgun (WGS) entry which is preliminary data.</text>
</comment>
<evidence type="ECO:0000313" key="1">
    <source>
        <dbReference type="EMBL" id="CAF1143917.1"/>
    </source>
</evidence>
<proteinExistence type="predicted"/>
<dbReference type="AlphaFoldDB" id="A0A814S920"/>
<protein>
    <submittedName>
        <fullName evidence="1">Uncharacterized protein</fullName>
    </submittedName>
</protein>
<evidence type="ECO:0000313" key="2">
    <source>
        <dbReference type="Proteomes" id="UP000663882"/>
    </source>
</evidence>
<dbReference type="EMBL" id="CAJNOO010001377">
    <property type="protein sequence ID" value="CAF1143917.1"/>
    <property type="molecule type" value="Genomic_DNA"/>
</dbReference>
<reference evidence="1" key="1">
    <citation type="submission" date="2021-02" db="EMBL/GenBank/DDBJ databases">
        <authorList>
            <person name="Nowell W R."/>
        </authorList>
    </citation>
    <scope>NUCLEOTIDE SEQUENCE</scope>
</reference>
<sequence>MHGALKVVLNEPSLPDLSLKRTSGRTTRTTPKDMELMDTHHEIFLKEYSASEMVVLDSIENVSVNSSILIDNYFASTKLILKPT</sequence>